<evidence type="ECO:0000313" key="2">
    <source>
        <dbReference type="Proteomes" id="UP000198923"/>
    </source>
</evidence>
<keyword evidence="2" id="KW-1185">Reference proteome</keyword>
<dbReference type="InterPro" id="IPR011990">
    <property type="entry name" value="TPR-like_helical_dom_sf"/>
</dbReference>
<evidence type="ECO:0000313" key="1">
    <source>
        <dbReference type="EMBL" id="SDI50430.1"/>
    </source>
</evidence>
<dbReference type="Pfam" id="PF13424">
    <property type="entry name" value="TPR_12"/>
    <property type="match status" value="1"/>
</dbReference>
<dbReference type="RefSeq" id="WP_093176107.1">
    <property type="nucleotide sequence ID" value="NZ_FNCN01000061.1"/>
</dbReference>
<reference evidence="1 2" key="1">
    <citation type="submission" date="2016-10" db="EMBL/GenBank/DDBJ databases">
        <authorList>
            <person name="de Groot N.N."/>
        </authorList>
    </citation>
    <scope>NUCLEOTIDE SEQUENCE [LARGE SCALE GENOMIC DNA]</scope>
    <source>
        <strain evidence="1 2">CPCC 201354</strain>
    </source>
</reference>
<protein>
    <submittedName>
        <fullName evidence="1">Tetratricopeptide repeat-containing protein</fullName>
    </submittedName>
</protein>
<organism evidence="1 2">
    <name type="scientific">Sinosporangium album</name>
    <dbReference type="NCBI Taxonomy" id="504805"/>
    <lineage>
        <taxon>Bacteria</taxon>
        <taxon>Bacillati</taxon>
        <taxon>Actinomycetota</taxon>
        <taxon>Actinomycetes</taxon>
        <taxon>Streptosporangiales</taxon>
        <taxon>Streptosporangiaceae</taxon>
        <taxon>Sinosporangium</taxon>
    </lineage>
</organism>
<dbReference type="AlphaFoldDB" id="A0A1G8L5F1"/>
<dbReference type="EMBL" id="FNCN01000061">
    <property type="protein sequence ID" value="SDI50430.1"/>
    <property type="molecule type" value="Genomic_DNA"/>
</dbReference>
<dbReference type="SUPFAM" id="SSF48452">
    <property type="entry name" value="TPR-like"/>
    <property type="match status" value="1"/>
</dbReference>
<dbReference type="STRING" id="504805.SAMN05421505_1615"/>
<dbReference type="Gene3D" id="1.25.40.10">
    <property type="entry name" value="Tetratricopeptide repeat domain"/>
    <property type="match status" value="1"/>
</dbReference>
<name>A0A1G8L5F1_9ACTN</name>
<proteinExistence type="predicted"/>
<dbReference type="Proteomes" id="UP000198923">
    <property type="component" value="Unassembled WGS sequence"/>
</dbReference>
<sequence>MPSTVQPGEAYDALPEPHQRAYRTLGIHPGKHISAAAAAVVLDTPHEQAVTHLDALAAAGLLEECESGRYRFAAGAHDHALGMAEGYDSVRHRIRTLDRTIDWYLVKVLEADLTAMPDRLRTSPRYRRVERGAFDDAAAALDWVDHHLDVLHAQVIAAYENGMYEQVVAMAEGLRSVFLHRSHRRCTEVWHAATQMAVAAARMLGDRMLVGRMLTARASYLLHVGELARALTCSREATQAARKARDLPGEAAAAEIEGVVRLSLGEAAAAEARFRAACALFEEADDARGTALLNRRLAEVAVVQGDYDTALARFRTVRSLFTDLGDRYNLVRTGALVGAVHIRMNNPTAAKPELERALEIAEQITHTGIQADIHTSLALIATDEATAIYHQDKVVELLQWPHSPGPQAAQPAADPTGA</sequence>
<gene>
    <name evidence="1" type="ORF">SAMN05421505_1615</name>
</gene>
<dbReference type="OrthoDB" id="3311584at2"/>
<accession>A0A1G8L5F1</accession>